<dbReference type="GO" id="GO:0022857">
    <property type="term" value="F:transmembrane transporter activity"/>
    <property type="evidence" value="ECO:0007669"/>
    <property type="project" value="InterPro"/>
</dbReference>
<feature type="non-terminal residue" evidence="7">
    <location>
        <position position="1"/>
    </location>
</feature>
<reference evidence="7" key="1">
    <citation type="journal article" date="2012" name="PLoS ONE">
        <title>Gene sets for utilization of primary and secondary nutrition supplies in the distal gut of endangered iberian lynx.</title>
        <authorList>
            <person name="Alcaide M."/>
            <person name="Messina E."/>
            <person name="Richter M."/>
            <person name="Bargiela R."/>
            <person name="Peplies J."/>
            <person name="Huws S.A."/>
            <person name="Newbold C.J."/>
            <person name="Golyshin P.N."/>
            <person name="Simon M.A."/>
            <person name="Lopez G."/>
            <person name="Yakimov M.M."/>
            <person name="Ferrer M."/>
        </authorList>
    </citation>
    <scope>NUCLEOTIDE SEQUENCE</scope>
</reference>
<proteinExistence type="predicted"/>
<sequence>YPTAYIALVVVLVSWFVLYKLPVGVHIRACGEHPSAADSVGINVRRIRYCAVLVSGFLAGLAGGCCVLTQSIQYT</sequence>
<name>J9F3Y4_9ZZZZ</name>
<evidence type="ECO:0000256" key="4">
    <source>
        <dbReference type="ARBA" id="ARBA00022989"/>
    </source>
</evidence>
<keyword evidence="5 6" id="KW-0472">Membrane</keyword>
<protein>
    <submittedName>
        <fullName evidence="7">Bacterial inner-membrane translocator</fullName>
    </submittedName>
</protein>
<dbReference type="EMBL" id="AMCI01009608">
    <property type="protein sequence ID" value="EJW89243.1"/>
    <property type="molecule type" value="Genomic_DNA"/>
</dbReference>
<dbReference type="AlphaFoldDB" id="J9F3Y4"/>
<dbReference type="PANTHER" id="PTHR43370:SF1">
    <property type="entry name" value="GUANOSINE ABC TRANSPORTER PERMEASE PROTEIN NUPQ"/>
    <property type="match status" value="1"/>
</dbReference>
<keyword evidence="2" id="KW-1003">Cell membrane</keyword>
<feature type="transmembrane region" description="Helical" evidence="6">
    <location>
        <begin position="6"/>
        <end position="27"/>
    </location>
</feature>
<evidence type="ECO:0000256" key="6">
    <source>
        <dbReference type="SAM" id="Phobius"/>
    </source>
</evidence>
<keyword evidence="3 6" id="KW-0812">Transmembrane</keyword>
<feature type="non-terminal residue" evidence="7">
    <location>
        <position position="75"/>
    </location>
</feature>
<evidence type="ECO:0000256" key="1">
    <source>
        <dbReference type="ARBA" id="ARBA00004651"/>
    </source>
</evidence>
<accession>J9F3Y4</accession>
<evidence type="ECO:0000256" key="3">
    <source>
        <dbReference type="ARBA" id="ARBA00022692"/>
    </source>
</evidence>
<dbReference type="GO" id="GO:0005886">
    <property type="term" value="C:plasma membrane"/>
    <property type="evidence" value="ECO:0007669"/>
    <property type="project" value="UniProtKB-SubCell"/>
</dbReference>
<dbReference type="Pfam" id="PF02653">
    <property type="entry name" value="BPD_transp_2"/>
    <property type="match status" value="1"/>
</dbReference>
<dbReference type="InterPro" id="IPR001851">
    <property type="entry name" value="ABC_transp_permease"/>
</dbReference>
<feature type="transmembrane region" description="Helical" evidence="6">
    <location>
        <begin position="47"/>
        <end position="72"/>
    </location>
</feature>
<evidence type="ECO:0000313" key="7">
    <source>
        <dbReference type="EMBL" id="EJW89243.1"/>
    </source>
</evidence>
<comment type="subcellular location">
    <subcellularLocation>
        <location evidence="1">Cell membrane</location>
        <topology evidence="1">Multi-pass membrane protein</topology>
    </subcellularLocation>
</comment>
<dbReference type="PANTHER" id="PTHR43370">
    <property type="entry name" value="SUGAR ABC TRANSPORTER INTEGRAL MEMBRANE PROTEIN-RELATED"/>
    <property type="match status" value="1"/>
</dbReference>
<gene>
    <name evidence="7" type="ORF">EVA_22650</name>
</gene>
<evidence type="ECO:0000256" key="5">
    <source>
        <dbReference type="ARBA" id="ARBA00023136"/>
    </source>
</evidence>
<comment type="caution">
    <text evidence="7">The sequence shown here is derived from an EMBL/GenBank/DDBJ whole genome shotgun (WGS) entry which is preliminary data.</text>
</comment>
<organism evidence="7">
    <name type="scientific">gut metagenome</name>
    <dbReference type="NCBI Taxonomy" id="749906"/>
    <lineage>
        <taxon>unclassified sequences</taxon>
        <taxon>metagenomes</taxon>
        <taxon>organismal metagenomes</taxon>
    </lineage>
</organism>
<keyword evidence="4 6" id="KW-1133">Transmembrane helix</keyword>
<evidence type="ECO:0000256" key="2">
    <source>
        <dbReference type="ARBA" id="ARBA00022475"/>
    </source>
</evidence>